<accession>A0ABP8RTV1</accession>
<comment type="caution">
    <text evidence="2">The sequence shown here is derived from an EMBL/GenBank/DDBJ whole genome shotgun (WGS) entry which is preliminary data.</text>
</comment>
<dbReference type="Proteomes" id="UP001501598">
    <property type="component" value="Unassembled WGS sequence"/>
</dbReference>
<evidence type="ECO:0000256" key="1">
    <source>
        <dbReference type="SAM" id="MobiDB-lite"/>
    </source>
</evidence>
<evidence type="ECO:0000313" key="2">
    <source>
        <dbReference type="EMBL" id="GAA4548982.1"/>
    </source>
</evidence>
<evidence type="ECO:0000313" key="3">
    <source>
        <dbReference type="Proteomes" id="UP001501598"/>
    </source>
</evidence>
<sequence length="56" mass="6026">MGQGDGGGEGFRSTTRTYDQQVDISQKLTNDPRGFVVAATRIFCPHFAPRLPAGSI</sequence>
<proteinExistence type="predicted"/>
<organism evidence="2 3">
    <name type="scientific">Pseudonocardia xishanensis</name>
    <dbReference type="NCBI Taxonomy" id="630995"/>
    <lineage>
        <taxon>Bacteria</taxon>
        <taxon>Bacillati</taxon>
        <taxon>Actinomycetota</taxon>
        <taxon>Actinomycetes</taxon>
        <taxon>Pseudonocardiales</taxon>
        <taxon>Pseudonocardiaceae</taxon>
        <taxon>Pseudonocardia</taxon>
    </lineage>
</organism>
<gene>
    <name evidence="2" type="ORF">GCM10023175_36250</name>
</gene>
<feature type="compositionally biased region" description="Gly residues" evidence="1">
    <location>
        <begin position="1"/>
        <end position="10"/>
    </location>
</feature>
<keyword evidence="3" id="KW-1185">Reference proteome</keyword>
<feature type="compositionally biased region" description="Polar residues" evidence="1">
    <location>
        <begin position="12"/>
        <end position="23"/>
    </location>
</feature>
<feature type="region of interest" description="Disordered" evidence="1">
    <location>
        <begin position="1"/>
        <end position="23"/>
    </location>
</feature>
<name>A0ABP8RTV1_9PSEU</name>
<protein>
    <recommendedName>
        <fullName evidence="4">DUF732 domain-containing protein</fullName>
    </recommendedName>
</protein>
<dbReference type="EMBL" id="BAABGT010000044">
    <property type="protein sequence ID" value="GAA4548982.1"/>
    <property type="molecule type" value="Genomic_DNA"/>
</dbReference>
<evidence type="ECO:0008006" key="4">
    <source>
        <dbReference type="Google" id="ProtNLM"/>
    </source>
</evidence>
<reference evidence="3" key="1">
    <citation type="journal article" date="2019" name="Int. J. Syst. Evol. Microbiol.">
        <title>The Global Catalogue of Microorganisms (GCM) 10K type strain sequencing project: providing services to taxonomists for standard genome sequencing and annotation.</title>
        <authorList>
            <consortium name="The Broad Institute Genomics Platform"/>
            <consortium name="The Broad Institute Genome Sequencing Center for Infectious Disease"/>
            <person name="Wu L."/>
            <person name="Ma J."/>
        </authorList>
    </citation>
    <scope>NUCLEOTIDE SEQUENCE [LARGE SCALE GENOMIC DNA]</scope>
    <source>
        <strain evidence="3">JCM 17906</strain>
    </source>
</reference>